<reference evidence="2" key="1">
    <citation type="submission" date="2023-04" db="EMBL/GenBank/DDBJ databases">
        <title>Black Yeasts Isolated from many extreme environments.</title>
        <authorList>
            <person name="Coleine C."/>
            <person name="Stajich J.E."/>
            <person name="Selbmann L."/>
        </authorList>
    </citation>
    <scope>NUCLEOTIDE SEQUENCE</scope>
    <source>
        <strain evidence="2">CCFEE 5312</strain>
    </source>
</reference>
<name>A0AAJ0G637_9PEZI</name>
<dbReference type="Pfam" id="PF23658">
    <property type="entry name" value="PDZ_CPAF_rel"/>
    <property type="match status" value="1"/>
</dbReference>
<evidence type="ECO:0000259" key="1">
    <source>
        <dbReference type="Pfam" id="PF23658"/>
    </source>
</evidence>
<evidence type="ECO:0000313" key="3">
    <source>
        <dbReference type="Proteomes" id="UP001271007"/>
    </source>
</evidence>
<proteinExistence type="predicted"/>
<protein>
    <recommendedName>
        <fullName evidence="1">CPAF-like PDZ domain-containing protein</fullName>
    </recommendedName>
</protein>
<dbReference type="SUPFAM" id="SSF52096">
    <property type="entry name" value="ClpP/crotonase"/>
    <property type="match status" value="1"/>
</dbReference>
<keyword evidence="3" id="KW-1185">Reference proteome</keyword>
<dbReference type="EMBL" id="JAWDJX010000042">
    <property type="protein sequence ID" value="KAK3049122.1"/>
    <property type="molecule type" value="Genomic_DNA"/>
</dbReference>
<dbReference type="InterPro" id="IPR052766">
    <property type="entry name" value="S41A_metabolite_peptidase"/>
</dbReference>
<dbReference type="PANTHER" id="PTHR37049:SF4">
    <property type="entry name" value="RHODANESE DOMAIN-CONTAINING PROTEIN"/>
    <property type="match status" value="1"/>
</dbReference>
<dbReference type="PANTHER" id="PTHR37049">
    <property type="entry name" value="PEPTIDASE S41 FAMILY PROTEIN"/>
    <property type="match status" value="1"/>
</dbReference>
<dbReference type="InterPro" id="IPR056186">
    <property type="entry name" value="PDZ_CPAF-rel"/>
</dbReference>
<dbReference type="Gene3D" id="3.90.226.10">
    <property type="entry name" value="2-enoyl-CoA Hydratase, Chain A, domain 1"/>
    <property type="match status" value="1"/>
</dbReference>
<accession>A0AAJ0G637</accession>
<organism evidence="2 3">
    <name type="scientific">Extremus antarcticus</name>
    <dbReference type="NCBI Taxonomy" id="702011"/>
    <lineage>
        <taxon>Eukaryota</taxon>
        <taxon>Fungi</taxon>
        <taxon>Dikarya</taxon>
        <taxon>Ascomycota</taxon>
        <taxon>Pezizomycotina</taxon>
        <taxon>Dothideomycetes</taxon>
        <taxon>Dothideomycetidae</taxon>
        <taxon>Mycosphaerellales</taxon>
        <taxon>Extremaceae</taxon>
        <taxon>Extremus</taxon>
    </lineage>
</organism>
<comment type="caution">
    <text evidence="2">The sequence shown here is derived from an EMBL/GenBank/DDBJ whole genome shotgun (WGS) entry which is preliminary data.</text>
</comment>
<gene>
    <name evidence="2" type="ORF">LTR09_009541</name>
</gene>
<dbReference type="InterPro" id="IPR029045">
    <property type="entry name" value="ClpP/crotonase-like_dom_sf"/>
</dbReference>
<dbReference type="AlphaFoldDB" id="A0AAJ0G637"/>
<sequence length="638" mass="69292">MSAGYTKIDTDTAYACLLSVPLDSEGAVAQLTGLKILWKFQSDLSYLKQPPAGWLYTGVDMLSSLNGMLEKLQAGGYDSEFALQQEIYDLAASAHDGHFVYLADILLVFNWIRHASLISVSADGTILPDVYDTSDLSALTLADLGEADYQASPVVEINDTDAETWLNGYANYNPWYHDPDANLNNLFESIPATANRERSGSLFQQGSYHFPGSSTLLKFANDTSKSVLSYAVITPGLNFTGIVDGKTFFQIFCSGPSSSSGVIARSLPSSTAVARSLSLPSSRKFASVSLSPTPSYSFGASSILGSSSVTTNNLYTPLAQATTLPGLGCYPEPIVLAPDLSFAGYFVEGQADLAIATIPTFTTESNYIFQNKFRTFLATAKATGRTRLILDLRIRLVRYKTITFALQLLMSRRWSDFYGPLERADGFYTNILRNNFSSPYSLGFPMYGYVNDTKPQPQTFESDSIVVLSDGACASACAIFMELMKTQAGVQSITVGGRKQNGPMQAVGGTKGFNVEDLGILSTTAGEAYWRANWTQRPLFDPYREAGLVKTAWQVLSRLASWYPASNVNFKNNLRKGDDTHTPLHSNGASVGACMAAYIRLAMGQRNMCSRITDHPSAQTGFGTSYINDAPPESAKNL</sequence>
<evidence type="ECO:0000313" key="2">
    <source>
        <dbReference type="EMBL" id="KAK3049122.1"/>
    </source>
</evidence>
<feature type="domain" description="CPAF-like PDZ" evidence="1">
    <location>
        <begin position="111"/>
        <end position="235"/>
    </location>
</feature>
<dbReference type="Proteomes" id="UP001271007">
    <property type="component" value="Unassembled WGS sequence"/>
</dbReference>